<protein>
    <submittedName>
        <fullName evidence="2">Uncharacterized protein</fullName>
    </submittedName>
</protein>
<dbReference type="InterPro" id="IPR049971">
    <property type="entry name" value="CLC_0170-like"/>
</dbReference>
<dbReference type="NCBIfam" id="NF042414">
    <property type="entry name" value="CLC_0170_fam"/>
    <property type="match status" value="1"/>
</dbReference>
<keyword evidence="1" id="KW-0812">Transmembrane</keyword>
<sequence length="69" mass="7943">MMNILDKFGSIFSAKFIVLLLFVGLVLLLWDRKVLYRKKRKKEHTVSIVLGIVYVSASVVLFVVGRFIN</sequence>
<evidence type="ECO:0000313" key="2">
    <source>
        <dbReference type="EMBL" id="GKX28545.1"/>
    </source>
</evidence>
<feature type="transmembrane region" description="Helical" evidence="1">
    <location>
        <begin position="46"/>
        <end position="68"/>
    </location>
</feature>
<accession>A0A9W6DDP6</accession>
<keyword evidence="1" id="KW-1133">Transmembrane helix</keyword>
<proteinExistence type="predicted"/>
<name>A0A9W6DDP6_9FIRM</name>
<evidence type="ECO:0000313" key="3">
    <source>
        <dbReference type="Proteomes" id="UP001144256"/>
    </source>
</evidence>
<dbReference type="AlphaFoldDB" id="A0A9W6DDP6"/>
<dbReference type="RefSeq" id="WP_353511673.1">
    <property type="nucleotide sequence ID" value="NZ_BRLB01000001.1"/>
</dbReference>
<comment type="caution">
    <text evidence="2">The sequence shown here is derived from an EMBL/GenBank/DDBJ whole genome shotgun (WGS) entry which is preliminary data.</text>
</comment>
<feature type="transmembrane region" description="Helical" evidence="1">
    <location>
        <begin position="12"/>
        <end position="30"/>
    </location>
</feature>
<reference evidence="2" key="1">
    <citation type="submission" date="2022-06" db="EMBL/GenBank/DDBJ databases">
        <title>Vallitalea longa sp. nov., an anaerobic bacterium isolated from marine sediment.</title>
        <authorList>
            <person name="Hirano S."/>
            <person name="Terahara T."/>
            <person name="Mori K."/>
            <person name="Hamada M."/>
            <person name="Matsumoto R."/>
            <person name="Kobayashi T."/>
        </authorList>
    </citation>
    <scope>NUCLEOTIDE SEQUENCE</scope>
    <source>
        <strain evidence="2">SH18-1</strain>
    </source>
</reference>
<evidence type="ECO:0000256" key="1">
    <source>
        <dbReference type="SAM" id="Phobius"/>
    </source>
</evidence>
<keyword evidence="3" id="KW-1185">Reference proteome</keyword>
<dbReference type="EMBL" id="BRLB01000001">
    <property type="protein sequence ID" value="GKX28545.1"/>
    <property type="molecule type" value="Genomic_DNA"/>
</dbReference>
<keyword evidence="1" id="KW-0472">Membrane</keyword>
<gene>
    <name evidence="2" type="ORF">SH1V18_10250</name>
</gene>
<dbReference type="Proteomes" id="UP001144256">
    <property type="component" value="Unassembled WGS sequence"/>
</dbReference>
<organism evidence="2 3">
    <name type="scientific">Vallitalea longa</name>
    <dbReference type="NCBI Taxonomy" id="2936439"/>
    <lineage>
        <taxon>Bacteria</taxon>
        <taxon>Bacillati</taxon>
        <taxon>Bacillota</taxon>
        <taxon>Clostridia</taxon>
        <taxon>Lachnospirales</taxon>
        <taxon>Vallitaleaceae</taxon>
        <taxon>Vallitalea</taxon>
    </lineage>
</organism>